<dbReference type="Proteomes" id="UP000494182">
    <property type="component" value="Unassembled WGS sequence"/>
</dbReference>
<feature type="transmembrane region" description="Helical" evidence="6">
    <location>
        <begin position="140"/>
        <end position="160"/>
    </location>
</feature>
<dbReference type="PANTHER" id="PTHR30086:SF20">
    <property type="entry name" value="ARGININE EXPORTER PROTEIN ARGO-RELATED"/>
    <property type="match status" value="1"/>
</dbReference>
<evidence type="ECO:0000256" key="5">
    <source>
        <dbReference type="ARBA" id="ARBA00023136"/>
    </source>
</evidence>
<keyword evidence="5 6" id="KW-0472">Membrane</keyword>
<reference evidence="7 8" key="1">
    <citation type="submission" date="2019-09" db="EMBL/GenBank/DDBJ databases">
        <authorList>
            <person name="Depoorter E."/>
        </authorList>
    </citation>
    <scope>NUCLEOTIDE SEQUENCE [LARGE SCALE GENOMIC DNA]</scope>
    <source>
        <strain evidence="7">R-71171</strain>
    </source>
</reference>
<dbReference type="AlphaFoldDB" id="A0A6P2YP35"/>
<feature type="transmembrane region" description="Helical" evidence="6">
    <location>
        <begin position="181"/>
        <end position="197"/>
    </location>
</feature>
<dbReference type="GO" id="GO:0033228">
    <property type="term" value="P:cysteine export across plasma membrane"/>
    <property type="evidence" value="ECO:0007669"/>
    <property type="project" value="TreeGrafter"/>
</dbReference>
<dbReference type="GO" id="GO:0005886">
    <property type="term" value="C:plasma membrane"/>
    <property type="evidence" value="ECO:0007669"/>
    <property type="project" value="UniProtKB-SubCell"/>
</dbReference>
<feature type="transmembrane region" description="Helical" evidence="6">
    <location>
        <begin position="70"/>
        <end position="88"/>
    </location>
</feature>
<evidence type="ECO:0000256" key="3">
    <source>
        <dbReference type="ARBA" id="ARBA00022692"/>
    </source>
</evidence>
<sequence>MNTHQLITMCFYAVLVLVVPGPTNTLLFSSGISVGLARTLPLVLAEAAGYVIAISVWGFSLLTFAAAHPHVLTVIKVACSSYLLLLAVNMWTQGRMEEDKRAKAVTWRNLFVATLLNPKAFLLASTAFPLQAFHDAGNGVVAFGAFLLVLVPIGTGWASLGRVTSVLASGPRHITTLLRSASMLLVLFSGTLLYSLVK</sequence>
<feature type="transmembrane region" description="Helical" evidence="6">
    <location>
        <begin position="6"/>
        <end position="28"/>
    </location>
</feature>
<dbReference type="PANTHER" id="PTHR30086">
    <property type="entry name" value="ARGININE EXPORTER PROTEIN ARGO"/>
    <property type="match status" value="1"/>
</dbReference>
<dbReference type="Pfam" id="PF01810">
    <property type="entry name" value="LysE"/>
    <property type="match status" value="1"/>
</dbReference>
<evidence type="ECO:0000256" key="4">
    <source>
        <dbReference type="ARBA" id="ARBA00022989"/>
    </source>
</evidence>
<organism evidence="7 8">
    <name type="scientific">Burkholderia contaminans</name>
    <dbReference type="NCBI Taxonomy" id="488447"/>
    <lineage>
        <taxon>Bacteria</taxon>
        <taxon>Pseudomonadati</taxon>
        <taxon>Pseudomonadota</taxon>
        <taxon>Betaproteobacteria</taxon>
        <taxon>Burkholderiales</taxon>
        <taxon>Burkholderiaceae</taxon>
        <taxon>Burkholderia</taxon>
        <taxon>Burkholderia cepacia complex</taxon>
    </lineage>
</organism>
<protein>
    <submittedName>
        <fullName evidence="7">Putative transmembrane protein</fullName>
    </submittedName>
</protein>
<keyword evidence="4 6" id="KW-1133">Transmembrane helix</keyword>
<proteinExistence type="predicted"/>
<dbReference type="EMBL" id="CABVQT010000008">
    <property type="protein sequence ID" value="VWD24112.1"/>
    <property type="molecule type" value="Genomic_DNA"/>
</dbReference>
<feature type="transmembrane region" description="Helical" evidence="6">
    <location>
        <begin position="109"/>
        <end position="128"/>
    </location>
</feature>
<keyword evidence="2" id="KW-1003">Cell membrane</keyword>
<comment type="subcellular location">
    <subcellularLocation>
        <location evidence="1">Cell membrane</location>
        <topology evidence="1">Multi-pass membrane protein</topology>
    </subcellularLocation>
</comment>
<keyword evidence="3 6" id="KW-0812">Transmembrane</keyword>
<evidence type="ECO:0000313" key="7">
    <source>
        <dbReference type="EMBL" id="VWD24112.1"/>
    </source>
</evidence>
<evidence type="ECO:0000256" key="1">
    <source>
        <dbReference type="ARBA" id="ARBA00004651"/>
    </source>
</evidence>
<evidence type="ECO:0000313" key="8">
    <source>
        <dbReference type="Proteomes" id="UP000494182"/>
    </source>
</evidence>
<dbReference type="GO" id="GO:0015171">
    <property type="term" value="F:amino acid transmembrane transporter activity"/>
    <property type="evidence" value="ECO:0007669"/>
    <property type="project" value="TreeGrafter"/>
</dbReference>
<name>A0A6P2YP35_9BURK</name>
<evidence type="ECO:0000256" key="6">
    <source>
        <dbReference type="SAM" id="Phobius"/>
    </source>
</evidence>
<accession>A0A6P2YP35</accession>
<evidence type="ECO:0000256" key="2">
    <source>
        <dbReference type="ARBA" id="ARBA00022475"/>
    </source>
</evidence>
<dbReference type="InterPro" id="IPR001123">
    <property type="entry name" value="LeuE-type"/>
</dbReference>
<feature type="transmembrane region" description="Helical" evidence="6">
    <location>
        <begin position="40"/>
        <end position="64"/>
    </location>
</feature>
<gene>
    <name evidence="7" type="ORF">BCO71171_03435</name>
</gene>